<dbReference type="GO" id="GO:0005576">
    <property type="term" value="C:extracellular region"/>
    <property type="evidence" value="ECO:0007669"/>
    <property type="project" value="InterPro"/>
</dbReference>
<dbReference type="GO" id="GO:0005975">
    <property type="term" value="P:carbohydrate metabolic process"/>
    <property type="evidence" value="ECO:0007669"/>
    <property type="project" value="InterPro"/>
</dbReference>
<dbReference type="PROSITE" id="PS60000">
    <property type="entry name" value="CHITOSANASE_46_80"/>
    <property type="match status" value="1"/>
</dbReference>
<comment type="caution">
    <text evidence="2">The sequence shown here is derived from an EMBL/GenBank/DDBJ whole genome shotgun (WGS) entry which is preliminary data.</text>
</comment>
<dbReference type="PROSITE" id="PS50022">
    <property type="entry name" value="FA58C_3"/>
    <property type="match status" value="1"/>
</dbReference>
<reference evidence="2" key="1">
    <citation type="submission" date="2021-01" db="EMBL/GenBank/DDBJ databases">
        <title>Whole genome shotgun sequence of Actinoplanes siamensis NBRC 109076.</title>
        <authorList>
            <person name="Komaki H."/>
            <person name="Tamura T."/>
        </authorList>
    </citation>
    <scope>NUCLEOTIDE SEQUENCE</scope>
    <source>
        <strain evidence="2">NBRC 109076</strain>
    </source>
</reference>
<dbReference type="AlphaFoldDB" id="A0A919NB58"/>
<dbReference type="Gene3D" id="2.60.120.260">
    <property type="entry name" value="Galactose-binding domain-like"/>
    <property type="match status" value="1"/>
</dbReference>
<dbReference type="Proteomes" id="UP000629619">
    <property type="component" value="Unassembled WGS sequence"/>
</dbReference>
<evidence type="ECO:0000313" key="2">
    <source>
        <dbReference type="EMBL" id="GIF07909.1"/>
    </source>
</evidence>
<dbReference type="InterPro" id="IPR008979">
    <property type="entry name" value="Galactose-bd-like_sf"/>
</dbReference>
<dbReference type="Gene3D" id="1.20.141.10">
    <property type="entry name" value="Chitosanase, subunit A, domain 1"/>
    <property type="match status" value="1"/>
</dbReference>
<sequence>MQMRTSDRRSLALGGGIAALLCIPPAISVAANASADVLLTTGRPALASSTLSVAWLASAAVDHSTGTRWASGVTAGTEWLRVDLGAAQDVTRVRLHWAAAYAKAYRVQLSDDGATWRDAYRTANGTGGVDDLRGLTASGRYLRVLATQRATPDGYSLRDVRAYGPGPAARVTESGRVVGAGVPAAAAGLTAKVKKETAFQLVSSAENSTLNWRGEYGYLEDLGDGRGYTGGIIGFCSGTSDMLAVVTDYTRRKLANPLARYLPALRAVDGTDSHEGLDPGFPAAWRAAARDPVFQRVQRDARDRMYFTPAVRLAGADGLRALGQFAYYDAAVMHGVSGLRTIREQAVRARRTPAQGGDEIAYLGAFLDARDAEMRREAAHSDTTRVDTAQRVFLRASNLDLVPPLTWQVYGDRYTIKS</sequence>
<dbReference type="Gene3D" id="3.30.386.10">
    <property type="entry name" value="Chitosanase, subunit A, domain 2"/>
    <property type="match status" value="1"/>
</dbReference>
<proteinExistence type="predicted"/>
<dbReference type="Pfam" id="PF01374">
    <property type="entry name" value="Glyco_hydro_46"/>
    <property type="match status" value="1"/>
</dbReference>
<evidence type="ECO:0000313" key="3">
    <source>
        <dbReference type="Proteomes" id="UP000629619"/>
    </source>
</evidence>
<dbReference type="SUPFAM" id="SSF49785">
    <property type="entry name" value="Galactose-binding domain-like"/>
    <property type="match status" value="1"/>
</dbReference>
<gene>
    <name evidence="2" type="ORF">Asi03nite_54470</name>
</gene>
<protein>
    <recommendedName>
        <fullName evidence="1">F5/8 type C domain-containing protein</fullName>
    </recommendedName>
</protein>
<organism evidence="2 3">
    <name type="scientific">Actinoplanes siamensis</name>
    <dbReference type="NCBI Taxonomy" id="1223317"/>
    <lineage>
        <taxon>Bacteria</taxon>
        <taxon>Bacillati</taxon>
        <taxon>Actinomycetota</taxon>
        <taxon>Actinomycetes</taxon>
        <taxon>Micromonosporales</taxon>
        <taxon>Micromonosporaceae</taxon>
        <taxon>Actinoplanes</taxon>
    </lineage>
</organism>
<accession>A0A919NB58</accession>
<name>A0A919NB58_9ACTN</name>
<dbReference type="InterPro" id="IPR000400">
    <property type="entry name" value="Glyco_hydro_46"/>
</dbReference>
<dbReference type="InterPro" id="IPR023346">
    <property type="entry name" value="Lysozyme-like_dom_sf"/>
</dbReference>
<dbReference type="EMBL" id="BOMW01000056">
    <property type="protein sequence ID" value="GIF07909.1"/>
    <property type="molecule type" value="Genomic_DNA"/>
</dbReference>
<dbReference type="SUPFAM" id="SSF53955">
    <property type="entry name" value="Lysozyme-like"/>
    <property type="match status" value="1"/>
</dbReference>
<dbReference type="CDD" id="cd00978">
    <property type="entry name" value="chitosanase_GH46"/>
    <property type="match status" value="1"/>
</dbReference>
<feature type="domain" description="F5/8 type C" evidence="1">
    <location>
        <begin position="22"/>
        <end position="165"/>
    </location>
</feature>
<dbReference type="InterPro" id="IPR023099">
    <property type="entry name" value="Glyco_hydro_46_N"/>
</dbReference>
<dbReference type="InterPro" id="IPR000421">
    <property type="entry name" value="FA58C"/>
</dbReference>
<keyword evidence="3" id="KW-1185">Reference proteome</keyword>
<dbReference type="GO" id="GO:0016977">
    <property type="term" value="F:chitosanase activity"/>
    <property type="evidence" value="ECO:0007669"/>
    <property type="project" value="InterPro"/>
</dbReference>
<evidence type="ECO:0000259" key="1">
    <source>
        <dbReference type="PROSITE" id="PS50022"/>
    </source>
</evidence>
<dbReference type="Pfam" id="PF00754">
    <property type="entry name" value="F5_F8_type_C"/>
    <property type="match status" value="1"/>
</dbReference>